<evidence type="ECO:0000313" key="3">
    <source>
        <dbReference type="Proteomes" id="UP001428341"/>
    </source>
</evidence>
<proteinExistence type="predicted"/>
<comment type="caution">
    <text evidence="2">The sequence shown here is derived from an EMBL/GenBank/DDBJ whole genome shotgun (WGS) entry which is preliminary data.</text>
</comment>
<feature type="chain" id="PRO_5042998975" evidence="1">
    <location>
        <begin position="21"/>
        <end position="191"/>
    </location>
</feature>
<accession>A0AAP0MSH6</accession>
<dbReference type="Proteomes" id="UP001428341">
    <property type="component" value="Unassembled WGS sequence"/>
</dbReference>
<keyword evidence="3" id="KW-1185">Reference proteome</keyword>
<dbReference type="AlphaFoldDB" id="A0AAP0MSH6"/>
<evidence type="ECO:0000256" key="1">
    <source>
        <dbReference type="SAM" id="SignalP"/>
    </source>
</evidence>
<dbReference type="PANTHER" id="PTHR46398:SF5">
    <property type="entry name" value="ALPHA_BETA-HYDROLASES SUPERFAMILY PROTEIN"/>
    <property type="match status" value="1"/>
</dbReference>
<sequence>MVEEFIPVLQLCCLILAVYEDDLCNPTCPPPGGYIINPDWVVLQKKNDIVLAIRGLNLAKEGDYAVLLDNKLGQTKFDGGYVHNGFDGGYVHNGLLKAATCKVESGQVGEQNQMLCYCMCMSLNLADVINSVVAARHDSCRWWWCRWLGMRDGGRQLWIVNGCEKKGKRKRKQCGAANLSLVFCLSQNGVV</sequence>
<evidence type="ECO:0000313" key="2">
    <source>
        <dbReference type="EMBL" id="KAK9220729.1"/>
    </source>
</evidence>
<protein>
    <submittedName>
        <fullName evidence="2">Uncharacterized protein</fullName>
    </submittedName>
</protein>
<dbReference type="EMBL" id="JBCGBO010000002">
    <property type="protein sequence ID" value="KAK9220729.1"/>
    <property type="molecule type" value="Genomic_DNA"/>
</dbReference>
<feature type="signal peptide" evidence="1">
    <location>
        <begin position="1"/>
        <end position="20"/>
    </location>
</feature>
<organism evidence="2 3">
    <name type="scientific">Citrus x changshan-huyou</name>
    <dbReference type="NCBI Taxonomy" id="2935761"/>
    <lineage>
        <taxon>Eukaryota</taxon>
        <taxon>Viridiplantae</taxon>
        <taxon>Streptophyta</taxon>
        <taxon>Embryophyta</taxon>
        <taxon>Tracheophyta</taxon>
        <taxon>Spermatophyta</taxon>
        <taxon>Magnoliopsida</taxon>
        <taxon>eudicotyledons</taxon>
        <taxon>Gunneridae</taxon>
        <taxon>Pentapetalae</taxon>
        <taxon>rosids</taxon>
        <taxon>malvids</taxon>
        <taxon>Sapindales</taxon>
        <taxon>Rutaceae</taxon>
        <taxon>Aurantioideae</taxon>
        <taxon>Citrus</taxon>
    </lineage>
</organism>
<keyword evidence="1" id="KW-0732">Signal</keyword>
<name>A0AAP0MSH6_9ROSI</name>
<dbReference type="PANTHER" id="PTHR46398">
    <property type="entry name" value="ALPHA/BETA-HYDROLASES SUPERFAMILY PROTEIN"/>
    <property type="match status" value="1"/>
</dbReference>
<gene>
    <name evidence="2" type="ORF">WN944_009152</name>
</gene>
<reference evidence="2 3" key="1">
    <citation type="submission" date="2024-05" db="EMBL/GenBank/DDBJ databases">
        <title>Haplotype-resolved chromosome-level genome assembly of Huyou (Citrus changshanensis).</title>
        <authorList>
            <person name="Miao C."/>
            <person name="Chen W."/>
            <person name="Wu Y."/>
            <person name="Wang L."/>
            <person name="Zhao S."/>
            <person name="Grierson D."/>
            <person name="Xu C."/>
            <person name="Chen K."/>
        </authorList>
    </citation>
    <scope>NUCLEOTIDE SEQUENCE [LARGE SCALE GENOMIC DNA]</scope>
    <source>
        <strain evidence="2">01-14</strain>
        <tissue evidence="2">Leaf</tissue>
    </source>
</reference>